<dbReference type="Gene3D" id="3.40.50.10810">
    <property type="entry name" value="Tandem AAA-ATPase domain"/>
    <property type="match status" value="1"/>
</dbReference>
<keyword evidence="10" id="KW-0539">Nucleus</keyword>
<dbReference type="CDD" id="cd18793">
    <property type="entry name" value="SF2_C_SNF"/>
    <property type="match status" value="1"/>
</dbReference>
<dbReference type="SMART" id="SM00490">
    <property type="entry name" value="HELICc"/>
    <property type="match status" value="1"/>
</dbReference>
<feature type="compositionally biased region" description="Low complexity" evidence="11">
    <location>
        <begin position="404"/>
        <end position="415"/>
    </location>
</feature>
<dbReference type="FunFam" id="3.40.50.10810:FF:000014">
    <property type="entry name" value="SWI/SNF-related matrix-associated actin-dependent regulator of chromatin subfamily A containing DEAD/H box 1"/>
    <property type="match status" value="1"/>
</dbReference>
<evidence type="ECO:0000256" key="3">
    <source>
        <dbReference type="ARBA" id="ARBA00012551"/>
    </source>
</evidence>
<dbReference type="InterPro" id="IPR000330">
    <property type="entry name" value="SNF2_N"/>
</dbReference>
<evidence type="ECO:0000256" key="4">
    <source>
        <dbReference type="ARBA" id="ARBA00022741"/>
    </source>
</evidence>
<dbReference type="PANTHER" id="PTHR10799">
    <property type="entry name" value="SNF2/RAD54 HELICASE FAMILY"/>
    <property type="match status" value="1"/>
</dbReference>
<dbReference type="GO" id="GO:0140658">
    <property type="term" value="F:ATP-dependent chromatin remodeler activity"/>
    <property type="evidence" value="ECO:0007669"/>
    <property type="project" value="UniProtKB-ARBA"/>
</dbReference>
<dbReference type="InterPro" id="IPR014001">
    <property type="entry name" value="Helicase_ATP-bd"/>
</dbReference>
<dbReference type="InterPro" id="IPR049730">
    <property type="entry name" value="SNF2/RAD54-like_C"/>
</dbReference>
<evidence type="ECO:0000256" key="6">
    <source>
        <dbReference type="ARBA" id="ARBA00022806"/>
    </source>
</evidence>
<evidence type="ECO:0000313" key="14">
    <source>
        <dbReference type="EMBL" id="USW54322.1"/>
    </source>
</evidence>
<evidence type="ECO:0000256" key="10">
    <source>
        <dbReference type="ARBA" id="ARBA00023242"/>
    </source>
</evidence>
<feature type="compositionally biased region" description="Low complexity" evidence="11">
    <location>
        <begin position="76"/>
        <end position="87"/>
    </location>
</feature>
<feature type="compositionally biased region" description="Acidic residues" evidence="11">
    <location>
        <begin position="447"/>
        <end position="456"/>
    </location>
</feature>
<feature type="domain" description="Helicase ATP-binding" evidence="12">
    <location>
        <begin position="710"/>
        <end position="878"/>
    </location>
</feature>
<feature type="compositionally biased region" description="Polar residues" evidence="11">
    <location>
        <begin position="48"/>
        <end position="73"/>
    </location>
</feature>
<evidence type="ECO:0000256" key="2">
    <source>
        <dbReference type="ARBA" id="ARBA00007025"/>
    </source>
</evidence>
<evidence type="ECO:0000259" key="13">
    <source>
        <dbReference type="PROSITE" id="PS51194"/>
    </source>
</evidence>
<accession>A0A9Q9ARC7</accession>
<dbReference type="InterPro" id="IPR038718">
    <property type="entry name" value="SNF2-like_sf"/>
</dbReference>
<reference evidence="14" key="1">
    <citation type="submission" date="2022-06" db="EMBL/GenBank/DDBJ databases">
        <title>Complete genome sequences of two strains of the flax pathogen Septoria linicola.</title>
        <authorList>
            <person name="Lapalu N."/>
            <person name="Simon A."/>
            <person name="Demenou B."/>
            <person name="Paumier D."/>
            <person name="Guillot M.-P."/>
            <person name="Gout L."/>
            <person name="Valade R."/>
        </authorList>
    </citation>
    <scope>NUCLEOTIDE SEQUENCE</scope>
    <source>
        <strain evidence="14">SE15195</strain>
    </source>
</reference>
<comment type="subcellular location">
    <subcellularLocation>
        <location evidence="1">Nucleus</location>
    </subcellularLocation>
</comment>
<feature type="compositionally biased region" description="Acidic residues" evidence="11">
    <location>
        <begin position="30"/>
        <end position="40"/>
    </location>
</feature>
<keyword evidence="8" id="KW-0156">Chromatin regulator</keyword>
<feature type="compositionally biased region" description="Polar residues" evidence="11">
    <location>
        <begin position="153"/>
        <end position="164"/>
    </location>
</feature>
<dbReference type="SUPFAM" id="SSF52540">
    <property type="entry name" value="P-loop containing nucleoside triphosphate hydrolases"/>
    <property type="match status" value="2"/>
</dbReference>
<keyword evidence="7" id="KW-0067">ATP-binding</keyword>
<evidence type="ECO:0000313" key="15">
    <source>
        <dbReference type="Proteomes" id="UP001056384"/>
    </source>
</evidence>
<proteinExistence type="inferred from homology"/>
<sequence length="1292" mass="144070">MADRFDPISDGTPAKRRKLNGSSSQKAWDSNEDSGDDFTPDDFHPATIPTQQKNQLNYSSTQFHSELGNSSGPRGSPQSFTTQPTQTLKHVTQPTQPMQSEVQVQRSSPAAPSPQRPMPQPIRNPLTAPHGARGGLLASAMAPPGTAFRRPMNAQQQRPTSANADSDDDDDPPVQHQSQPAQPPQYARAALKPTDFKRAGARLPSSPSQMLRIQESPRANTASAQPMHSQAMNPQTMNTSTPFMHMLNSFTHRPTQHQQPPTTHHHHPPPPNPLGYHYPQQAAYDSASAYGNSTRMPRPPQMYRPHHPAQGMHPGAALHGPQYPRHLHEIQDYLLRQKVQSILSVLPQTQYSVADCLHALEKNRGDHNAAMTWLVDQRERKYPTPDELSSLSPVQRKGVAQNVSQSYSSQPSQPQRPTAKQDIRAKQTIAEKYRANGGRKTMRVIHDDEDSDEDDDVVPRGRNSGRNTVVSSPPSSPPPVARVRPGRLAKKRTAIVISDDEDEDSGMGQDASDGSDGEPEQQVVVDISEDVQEMREERVLKLLNESTVADLAEITAKPVDNIQFVLDQRPFDTLDSVRAIVQETLTKNGKKSKKTKALGEQLVEECIEVMSGYDAVDELVVKCEKMSAPLQEALKAWGVGDVKDGELQIMTLDEAHDSGIGTPASSVADDAPLQNGTKNKRKGKFLGQPENMAKVVVMKDYQLVGLNWLHMLFSKKISCILADDMGLGKTCQIISYLAQLQLEQVDGVHLIIVPGSTLENWLREFQKFAPDMDVRPYYGLQAERGQLQDFLEADRHNIDVIVTTYDMAVKQDDNKFLRKFGPFSVCVYDEAHMLRNPNSDRYTQLTRIAADHKVLLTGTPLQNNLQELIAILAFIMPEMFQEKREDLNFLFKHKATTKDTSSAALLSNERVARARSMMTPFILRRKKHQVLDLPKKDSRVEYCEMTDTQANYYADLLDDFQRVLNEKLAPGAKRSAATNKASSNALMALRKAAIHPLLSRRMFNDQKLDKLVTALSKSEEFGGNPEDKIRAYLDGTAAQCVKGGDFGLHKFCADPARTFLHKRFALKKQEWMDAGKVVKFKELIEAYVKNGDRTLVFSQFTTLMDILEEVLETLNIKFLRLDGSTNMADRQDMIDKFYTDETIPVFMLSTRAGGAGINLAAANKVIIFDSGFNPQDDIQAENRAHRVGQTREVEVVRLVTKGTIEEQIHALGESKLALDERVAGEGATAADEKQAEKAGQQLVEEMFVQKLKKEESKDQETDIKSRSNDLKDAFKKGLEDEGLKVASKQAQF</sequence>
<name>A0A9Q9ARC7_9PEZI</name>
<dbReference type="GO" id="GO:0016787">
    <property type="term" value="F:hydrolase activity"/>
    <property type="evidence" value="ECO:0007669"/>
    <property type="project" value="UniProtKB-KW"/>
</dbReference>
<feature type="region of interest" description="Disordered" evidence="11">
    <location>
        <begin position="383"/>
        <end position="521"/>
    </location>
</feature>
<feature type="region of interest" description="Disordered" evidence="11">
    <location>
        <begin position="252"/>
        <end position="276"/>
    </location>
</feature>
<keyword evidence="4" id="KW-0547">Nucleotide-binding</keyword>
<dbReference type="SMART" id="SM00487">
    <property type="entry name" value="DEXDc"/>
    <property type="match status" value="1"/>
</dbReference>
<dbReference type="GO" id="GO:0003677">
    <property type="term" value="F:DNA binding"/>
    <property type="evidence" value="ECO:0007669"/>
    <property type="project" value="UniProtKB-KW"/>
</dbReference>
<keyword evidence="15" id="KW-1185">Reference proteome</keyword>
<comment type="similarity">
    <text evidence="2">Belongs to the SNF2/RAD54 helicase family.</text>
</comment>
<dbReference type="EMBL" id="CP099423">
    <property type="protein sequence ID" value="USW54322.1"/>
    <property type="molecule type" value="Genomic_DNA"/>
</dbReference>
<feature type="domain" description="Helicase C-terminal" evidence="13">
    <location>
        <begin position="1079"/>
        <end position="1264"/>
    </location>
</feature>
<dbReference type="GO" id="GO:0005634">
    <property type="term" value="C:nucleus"/>
    <property type="evidence" value="ECO:0007669"/>
    <property type="project" value="UniProtKB-SubCell"/>
</dbReference>
<evidence type="ECO:0000256" key="7">
    <source>
        <dbReference type="ARBA" id="ARBA00022840"/>
    </source>
</evidence>
<evidence type="ECO:0000256" key="5">
    <source>
        <dbReference type="ARBA" id="ARBA00022801"/>
    </source>
</evidence>
<feature type="compositionally biased region" description="Low complexity" evidence="11">
    <location>
        <begin position="174"/>
        <end position="190"/>
    </location>
</feature>
<organism evidence="14 15">
    <name type="scientific">Septoria linicola</name>
    <dbReference type="NCBI Taxonomy" id="215465"/>
    <lineage>
        <taxon>Eukaryota</taxon>
        <taxon>Fungi</taxon>
        <taxon>Dikarya</taxon>
        <taxon>Ascomycota</taxon>
        <taxon>Pezizomycotina</taxon>
        <taxon>Dothideomycetes</taxon>
        <taxon>Dothideomycetidae</taxon>
        <taxon>Mycosphaerellales</taxon>
        <taxon>Mycosphaerellaceae</taxon>
        <taxon>Septoria</taxon>
    </lineage>
</organism>
<evidence type="ECO:0000256" key="8">
    <source>
        <dbReference type="ARBA" id="ARBA00022853"/>
    </source>
</evidence>
<keyword evidence="9" id="KW-0238">DNA-binding</keyword>
<dbReference type="PROSITE" id="PS51194">
    <property type="entry name" value="HELICASE_CTER"/>
    <property type="match status" value="1"/>
</dbReference>
<dbReference type="Pfam" id="PF00271">
    <property type="entry name" value="Helicase_C"/>
    <property type="match status" value="1"/>
</dbReference>
<dbReference type="InterPro" id="IPR001650">
    <property type="entry name" value="Helicase_C-like"/>
</dbReference>
<keyword evidence="5 14" id="KW-0378">Hydrolase</keyword>
<dbReference type="Proteomes" id="UP001056384">
    <property type="component" value="Chromosome 6"/>
</dbReference>
<dbReference type="GO" id="GO:0005524">
    <property type="term" value="F:ATP binding"/>
    <property type="evidence" value="ECO:0007669"/>
    <property type="project" value="UniProtKB-KW"/>
</dbReference>
<evidence type="ECO:0000256" key="1">
    <source>
        <dbReference type="ARBA" id="ARBA00004123"/>
    </source>
</evidence>
<feature type="compositionally biased region" description="Basic and acidic residues" evidence="11">
    <location>
        <begin position="419"/>
        <end position="434"/>
    </location>
</feature>
<feature type="compositionally biased region" description="Pro residues" evidence="11">
    <location>
        <begin position="111"/>
        <end position="122"/>
    </location>
</feature>
<keyword evidence="6 14" id="KW-0347">Helicase</keyword>
<dbReference type="EC" id="3.6.4.12" evidence="3"/>
<gene>
    <name evidence="14" type="ORF">Slin15195_G076410</name>
</gene>
<protein>
    <recommendedName>
        <fullName evidence="3">DNA helicase</fullName>
        <ecNumber evidence="3">3.6.4.12</ecNumber>
    </recommendedName>
</protein>
<evidence type="ECO:0000259" key="12">
    <source>
        <dbReference type="PROSITE" id="PS51192"/>
    </source>
</evidence>
<feature type="region of interest" description="Disordered" evidence="11">
    <location>
        <begin position="1"/>
        <end position="190"/>
    </location>
</feature>
<dbReference type="Gene3D" id="3.40.50.300">
    <property type="entry name" value="P-loop containing nucleotide triphosphate hydrolases"/>
    <property type="match status" value="2"/>
</dbReference>
<dbReference type="GO" id="GO:0005694">
    <property type="term" value="C:chromosome"/>
    <property type="evidence" value="ECO:0007669"/>
    <property type="project" value="UniProtKB-ARBA"/>
</dbReference>
<evidence type="ECO:0000256" key="11">
    <source>
        <dbReference type="SAM" id="MobiDB-lite"/>
    </source>
</evidence>
<dbReference type="InterPro" id="IPR027417">
    <property type="entry name" value="P-loop_NTPase"/>
</dbReference>
<evidence type="ECO:0000256" key="9">
    <source>
        <dbReference type="ARBA" id="ARBA00023125"/>
    </source>
</evidence>
<dbReference type="Pfam" id="PF00176">
    <property type="entry name" value="SNF2-rel_dom"/>
    <property type="match status" value="1"/>
</dbReference>
<feature type="compositionally biased region" description="Basic residues" evidence="11">
    <location>
        <begin position="484"/>
        <end position="493"/>
    </location>
</feature>
<feature type="region of interest" description="Disordered" evidence="11">
    <location>
        <begin position="663"/>
        <end position="684"/>
    </location>
</feature>
<feature type="compositionally biased region" description="Polar residues" evidence="11">
    <location>
        <begin position="88"/>
        <end position="104"/>
    </location>
</feature>
<dbReference type="GO" id="GO:0003678">
    <property type="term" value="F:DNA helicase activity"/>
    <property type="evidence" value="ECO:0007669"/>
    <property type="project" value="UniProtKB-EC"/>
</dbReference>
<dbReference type="PROSITE" id="PS51192">
    <property type="entry name" value="HELICASE_ATP_BIND_1"/>
    <property type="match status" value="1"/>
</dbReference>